<reference evidence="1" key="1">
    <citation type="journal article" date="2022" name="Int. J. Mol. Sci.">
        <title>Draft Genome of Tanacetum Coccineum: Genomic Comparison of Closely Related Tanacetum-Family Plants.</title>
        <authorList>
            <person name="Yamashiro T."/>
            <person name="Shiraishi A."/>
            <person name="Nakayama K."/>
            <person name="Satake H."/>
        </authorList>
    </citation>
    <scope>NUCLEOTIDE SEQUENCE</scope>
</reference>
<dbReference type="Proteomes" id="UP001151760">
    <property type="component" value="Unassembled WGS sequence"/>
</dbReference>
<dbReference type="EMBL" id="BQNB010009281">
    <property type="protein sequence ID" value="GJS61319.1"/>
    <property type="molecule type" value="Genomic_DNA"/>
</dbReference>
<accession>A0ABQ4X7X1</accession>
<organism evidence="1 2">
    <name type="scientific">Tanacetum coccineum</name>
    <dbReference type="NCBI Taxonomy" id="301880"/>
    <lineage>
        <taxon>Eukaryota</taxon>
        <taxon>Viridiplantae</taxon>
        <taxon>Streptophyta</taxon>
        <taxon>Embryophyta</taxon>
        <taxon>Tracheophyta</taxon>
        <taxon>Spermatophyta</taxon>
        <taxon>Magnoliopsida</taxon>
        <taxon>eudicotyledons</taxon>
        <taxon>Gunneridae</taxon>
        <taxon>Pentapetalae</taxon>
        <taxon>asterids</taxon>
        <taxon>campanulids</taxon>
        <taxon>Asterales</taxon>
        <taxon>Asteraceae</taxon>
        <taxon>Asteroideae</taxon>
        <taxon>Anthemideae</taxon>
        <taxon>Anthemidinae</taxon>
        <taxon>Tanacetum</taxon>
    </lineage>
</organism>
<keyword evidence="2" id="KW-1185">Reference proteome</keyword>
<reference evidence="1" key="2">
    <citation type="submission" date="2022-01" db="EMBL/GenBank/DDBJ databases">
        <authorList>
            <person name="Yamashiro T."/>
            <person name="Shiraishi A."/>
            <person name="Satake H."/>
            <person name="Nakayama K."/>
        </authorList>
    </citation>
    <scope>NUCLEOTIDE SEQUENCE</scope>
</reference>
<comment type="caution">
    <text evidence="1">The sequence shown here is derived from an EMBL/GenBank/DDBJ whole genome shotgun (WGS) entry which is preliminary data.</text>
</comment>
<evidence type="ECO:0000313" key="1">
    <source>
        <dbReference type="EMBL" id="GJS61319.1"/>
    </source>
</evidence>
<sequence length="298" mass="34644">MEVEHEMEKMTLNECLEYKVKKERRAFDYPYYHEDIKIKKYYELPPLLHCFQPAQPYTEAGLVSSNESNEVDINSMTIAEHKLYIAKQELSFEEDITVEDVERLRQLLTPTVHTLPEPDPVVQLCVPLIPIPDEVKVLREKEPDNVINCIFIQVPDIMNDVIQPLIPQTIHTTPPDKDYVAPATKPILDEILEEFGDEILNISMVDEEADFNPTRDIEELERLIVTNHESLWQGDGISRSPCLVVTWKILVVDCNYGVVIHLDYAVVNLKYRMIDQFFEFGIWMLLDEAFLEHAIDQS</sequence>
<gene>
    <name evidence="1" type="ORF">Tco_0656103</name>
</gene>
<proteinExistence type="predicted"/>
<name>A0ABQ4X7X1_9ASTR</name>
<evidence type="ECO:0000313" key="2">
    <source>
        <dbReference type="Proteomes" id="UP001151760"/>
    </source>
</evidence>
<protein>
    <submittedName>
        <fullName evidence="1">Uncharacterized protein</fullName>
    </submittedName>
</protein>